<reference evidence="1" key="1">
    <citation type="journal article" date="2020" name="Nature">
        <title>Giant virus diversity and host interactions through global metagenomics.</title>
        <authorList>
            <person name="Schulz F."/>
            <person name="Roux S."/>
            <person name="Paez-Espino D."/>
            <person name="Jungbluth S."/>
            <person name="Walsh D.A."/>
            <person name="Denef V.J."/>
            <person name="McMahon K.D."/>
            <person name="Konstantinidis K.T."/>
            <person name="Eloe-Fadrosh E.A."/>
            <person name="Kyrpides N.C."/>
            <person name="Woyke T."/>
        </authorList>
    </citation>
    <scope>NUCLEOTIDE SEQUENCE</scope>
    <source>
        <strain evidence="1">GVMAG-S-1101165-79</strain>
    </source>
</reference>
<protein>
    <submittedName>
        <fullName evidence="1">Uncharacterized protein</fullName>
    </submittedName>
</protein>
<accession>A0A6C0AQR3</accession>
<sequence>MSENKYDKMSEFVESIFHVFKLVNKKAETQRDNRLKMIGLTIYNYIRKIANDVNIDLKTINEPESINLIPIFEYITYNNIELYDFSKINVNDVDVTKSEDLERFVLSHIYYITQSGKL</sequence>
<proteinExistence type="predicted"/>
<organism evidence="1">
    <name type="scientific">viral metagenome</name>
    <dbReference type="NCBI Taxonomy" id="1070528"/>
    <lineage>
        <taxon>unclassified sequences</taxon>
        <taxon>metagenomes</taxon>
        <taxon>organismal metagenomes</taxon>
    </lineage>
</organism>
<dbReference type="AlphaFoldDB" id="A0A6C0AQR3"/>
<evidence type="ECO:0000313" key="1">
    <source>
        <dbReference type="EMBL" id="QHS82227.1"/>
    </source>
</evidence>
<dbReference type="EMBL" id="MN740763">
    <property type="protein sequence ID" value="QHS82227.1"/>
    <property type="molecule type" value="Genomic_DNA"/>
</dbReference>
<name>A0A6C0AQR3_9ZZZZ</name>